<organism evidence="1 2">
    <name type="scientific">Xylaria bambusicola</name>
    <dbReference type="NCBI Taxonomy" id="326684"/>
    <lineage>
        <taxon>Eukaryota</taxon>
        <taxon>Fungi</taxon>
        <taxon>Dikarya</taxon>
        <taxon>Ascomycota</taxon>
        <taxon>Pezizomycotina</taxon>
        <taxon>Sordariomycetes</taxon>
        <taxon>Xylariomycetidae</taxon>
        <taxon>Xylariales</taxon>
        <taxon>Xylariaceae</taxon>
        <taxon>Xylaria</taxon>
    </lineage>
</organism>
<gene>
    <name evidence="1" type="ORF">RRF57_005162</name>
</gene>
<protein>
    <submittedName>
        <fullName evidence="1">Uncharacterized protein</fullName>
    </submittedName>
</protein>
<keyword evidence="2" id="KW-1185">Reference proteome</keyword>
<dbReference type="Proteomes" id="UP001305414">
    <property type="component" value="Unassembled WGS sequence"/>
</dbReference>
<proteinExistence type="predicted"/>
<evidence type="ECO:0000313" key="1">
    <source>
        <dbReference type="EMBL" id="KAK5629447.1"/>
    </source>
</evidence>
<name>A0AAN7Z4I4_9PEZI</name>
<dbReference type="AlphaFoldDB" id="A0AAN7Z4I4"/>
<sequence>MGELCPRIFDAMSYSIENPLSLCGMSLFRELLSPYDFGRPLSHVSPEWHKLVRYNSAEIHV</sequence>
<reference evidence="1 2" key="1">
    <citation type="submission" date="2023-10" db="EMBL/GenBank/DDBJ databases">
        <title>Draft genome sequence of Xylaria bambusicola isolate GMP-LS, the root and basal stem rot pathogen of sugarcane in Indonesia.</title>
        <authorList>
            <person name="Selvaraj P."/>
            <person name="Muralishankar V."/>
            <person name="Muruganantham S."/>
            <person name="Sp S."/>
            <person name="Haryani S."/>
            <person name="Lau K.J.X."/>
            <person name="Naqvi N.I."/>
        </authorList>
    </citation>
    <scope>NUCLEOTIDE SEQUENCE [LARGE SCALE GENOMIC DNA]</scope>
    <source>
        <strain evidence="1">GMP-LS</strain>
    </source>
</reference>
<evidence type="ECO:0000313" key="2">
    <source>
        <dbReference type="Proteomes" id="UP001305414"/>
    </source>
</evidence>
<dbReference type="EMBL" id="JAWHQM010000011">
    <property type="protein sequence ID" value="KAK5629447.1"/>
    <property type="molecule type" value="Genomic_DNA"/>
</dbReference>
<comment type="caution">
    <text evidence="1">The sequence shown here is derived from an EMBL/GenBank/DDBJ whole genome shotgun (WGS) entry which is preliminary data.</text>
</comment>
<accession>A0AAN7Z4I4</accession>